<evidence type="ECO:0000256" key="3">
    <source>
        <dbReference type="PIRSR" id="PIRSR640198-1"/>
    </source>
</evidence>
<dbReference type="Gene3D" id="1.10.10.10">
    <property type="entry name" value="Winged helix-like DNA-binding domain superfamily/Winged helix DNA-binding domain"/>
    <property type="match status" value="1"/>
</dbReference>
<dbReference type="GO" id="GO:0003700">
    <property type="term" value="F:DNA-binding transcription factor activity"/>
    <property type="evidence" value="ECO:0007669"/>
    <property type="project" value="InterPro"/>
</dbReference>
<gene>
    <name evidence="6" type="ORF">KC571_03945</name>
</gene>
<dbReference type="Gene3D" id="1.10.3290.10">
    <property type="entry name" value="Fido-like domain"/>
    <property type="match status" value="1"/>
</dbReference>
<dbReference type="EMBL" id="JAGQKX010000121">
    <property type="protein sequence ID" value="MCA9390531.1"/>
    <property type="molecule type" value="Genomic_DNA"/>
</dbReference>
<proteinExistence type="predicted"/>
<evidence type="ECO:0000313" key="6">
    <source>
        <dbReference type="EMBL" id="MCA9390531.1"/>
    </source>
</evidence>
<feature type="active site" evidence="3">
    <location>
        <position position="191"/>
    </location>
</feature>
<comment type="caution">
    <text evidence="6">The sequence shown here is derived from an EMBL/GenBank/DDBJ whole genome shotgun (WGS) entry which is preliminary data.</text>
</comment>
<reference evidence="6" key="2">
    <citation type="journal article" date="2021" name="Microbiome">
        <title>Successional dynamics and alternative stable states in a saline activated sludge microbial community over 9 years.</title>
        <authorList>
            <person name="Wang Y."/>
            <person name="Ye J."/>
            <person name="Ju F."/>
            <person name="Liu L."/>
            <person name="Boyd J.A."/>
            <person name="Deng Y."/>
            <person name="Parks D.H."/>
            <person name="Jiang X."/>
            <person name="Yin X."/>
            <person name="Woodcroft B.J."/>
            <person name="Tyson G.W."/>
            <person name="Hugenholtz P."/>
            <person name="Polz M.F."/>
            <person name="Zhang T."/>
        </authorList>
    </citation>
    <scope>NUCLEOTIDE SEQUENCE</scope>
    <source>
        <strain evidence="6">HKST-UBA01</strain>
    </source>
</reference>
<dbReference type="PANTHER" id="PTHR13504">
    <property type="entry name" value="FIDO DOMAIN-CONTAINING PROTEIN DDB_G0283145"/>
    <property type="match status" value="1"/>
</dbReference>
<dbReference type="InterPro" id="IPR003812">
    <property type="entry name" value="Fido"/>
</dbReference>
<feature type="domain" description="Fido" evidence="5">
    <location>
        <begin position="105"/>
        <end position="256"/>
    </location>
</feature>
<sequence length="349" mass="40725">MMIEPNYSISHRILKHISQIEAAKEVIENAPLVPFWERQFREEKALRQIHHSTKLEGNMLSLDEVEAVLSGEKIVAKRREIQEVINYRKVTEYIDMFQSSDKTQISEDTIKTVHSLLVHEILPDKWSGEYRKANVVIEASDTKEVTHRAPDFEAVPELVRSLVDWLNSEEIADVHPILKSGIFHVIFAKIHPFIEANGRTSRAVSTLILYLEGYDIKKFFSLDEYYDEDPLSYYLALQSVQGIDGDMTEWLEFFSEGLAVELDRVKRRVLEMSKEYKTRKSKGQIALNERQELILHYLEDHGQIRNKDWRELIPDVSDDTVLRDLKDLMDKEVIEKKGKTKAAYYQLTD</sequence>
<reference evidence="6" key="1">
    <citation type="submission" date="2020-04" db="EMBL/GenBank/DDBJ databases">
        <authorList>
            <person name="Zhang T."/>
        </authorList>
    </citation>
    <scope>NUCLEOTIDE SEQUENCE</scope>
    <source>
        <strain evidence="6">HKST-UBA01</strain>
    </source>
</reference>
<accession>A0A955LIM6</accession>
<evidence type="ECO:0000256" key="4">
    <source>
        <dbReference type="PIRSR" id="PIRSR640198-3"/>
    </source>
</evidence>
<evidence type="ECO:0000313" key="7">
    <source>
        <dbReference type="Proteomes" id="UP000701698"/>
    </source>
</evidence>
<dbReference type="Pfam" id="PF02661">
    <property type="entry name" value="Fic"/>
    <property type="match status" value="1"/>
</dbReference>
<dbReference type="Proteomes" id="UP000701698">
    <property type="component" value="Unassembled WGS sequence"/>
</dbReference>
<dbReference type="InterPro" id="IPR036388">
    <property type="entry name" value="WH-like_DNA-bd_sf"/>
</dbReference>
<dbReference type="InterPro" id="IPR001034">
    <property type="entry name" value="DeoR_HTH"/>
</dbReference>
<dbReference type="SUPFAM" id="SSF140931">
    <property type="entry name" value="Fic-like"/>
    <property type="match status" value="1"/>
</dbReference>
<dbReference type="PROSITE" id="PS51459">
    <property type="entry name" value="FIDO"/>
    <property type="match status" value="1"/>
</dbReference>
<dbReference type="AlphaFoldDB" id="A0A955LIM6"/>
<keyword evidence="2" id="KW-0804">Transcription</keyword>
<dbReference type="InterPro" id="IPR036390">
    <property type="entry name" value="WH_DNA-bd_sf"/>
</dbReference>
<dbReference type="SUPFAM" id="SSF46785">
    <property type="entry name" value="Winged helix' DNA-binding domain"/>
    <property type="match status" value="1"/>
</dbReference>
<dbReference type="PANTHER" id="PTHR13504:SF38">
    <property type="entry name" value="FIDO DOMAIN-CONTAINING PROTEIN"/>
    <property type="match status" value="1"/>
</dbReference>
<dbReference type="InterPro" id="IPR036597">
    <property type="entry name" value="Fido-like_dom_sf"/>
</dbReference>
<keyword evidence="1" id="KW-0805">Transcription regulation</keyword>
<organism evidence="6 7">
    <name type="scientific">candidate division WWE3 bacterium</name>
    <dbReference type="NCBI Taxonomy" id="2053526"/>
    <lineage>
        <taxon>Bacteria</taxon>
        <taxon>Katanobacteria</taxon>
    </lineage>
</organism>
<evidence type="ECO:0000259" key="5">
    <source>
        <dbReference type="PROSITE" id="PS51459"/>
    </source>
</evidence>
<dbReference type="InterPro" id="IPR040198">
    <property type="entry name" value="Fido_containing"/>
</dbReference>
<dbReference type="Pfam" id="PF08220">
    <property type="entry name" value="HTH_DeoR"/>
    <property type="match status" value="1"/>
</dbReference>
<evidence type="ECO:0000256" key="2">
    <source>
        <dbReference type="ARBA" id="ARBA00023163"/>
    </source>
</evidence>
<feature type="site" description="Important for autoinhibition of adenylyltransferase activity" evidence="4">
    <location>
        <position position="56"/>
    </location>
</feature>
<protein>
    <submittedName>
        <fullName evidence="6">Fic family protein</fullName>
    </submittedName>
</protein>
<evidence type="ECO:0000256" key="1">
    <source>
        <dbReference type="ARBA" id="ARBA00023015"/>
    </source>
</evidence>
<name>A0A955LIM6_UNCKA</name>